<sequence>MTTFPILSPLPIELFLLLDSTTSTIGVVVADDLLATPAQKLVEKLPMTPASTPMLRNSFDTCDYSIVNFGGIGISLFRKENPFETIWSCRKFDLVGKKRKGEEQRAGLARSRGNEKRKMTLLKEYKQSGKSSVFEDKRIGEQDKTLGEFDKAILRRKRQLKVDKKSKYNLSDGEEDEGAIYGGGSFLEKDDYEDELSADDEAKNNKNDIFLVSTEKSSSLIEVNEHSMHNPMVTGLTEGEENKHKTKKEVMEEVILKSKYFKAQKAKDKEDNEDLKEQLDKNFTSLIPSEAFLSLTQPNKMIALKTLSNKGISADSIRKEEAPTSLKKESVIQVRV</sequence>
<dbReference type="Pfam" id="PF04147">
    <property type="entry name" value="Nop14"/>
    <property type="match status" value="1"/>
</dbReference>
<feature type="chain" id="PRO_5029524921" evidence="7">
    <location>
        <begin position="27"/>
        <end position="336"/>
    </location>
</feature>
<dbReference type="Proteomes" id="UP000541444">
    <property type="component" value="Unassembled WGS sequence"/>
</dbReference>
<reference evidence="8 9" key="1">
    <citation type="journal article" date="2020" name="IScience">
        <title>Genome Sequencing of the Endangered Kingdonia uniflora (Circaeasteraceae, Ranunculales) Reveals Potential Mechanisms of Evolutionary Specialization.</title>
        <authorList>
            <person name="Sun Y."/>
            <person name="Deng T."/>
            <person name="Zhang A."/>
            <person name="Moore M.J."/>
            <person name="Landis J.B."/>
            <person name="Lin N."/>
            <person name="Zhang H."/>
            <person name="Zhang X."/>
            <person name="Huang J."/>
            <person name="Zhang X."/>
            <person name="Sun H."/>
            <person name="Wang H."/>
        </authorList>
    </citation>
    <scope>NUCLEOTIDE SEQUENCE [LARGE SCALE GENOMIC DNA]</scope>
    <source>
        <strain evidence="8">TB1705</strain>
        <tissue evidence="8">Leaf</tissue>
    </source>
</reference>
<comment type="caution">
    <text evidence="8">The sequence shown here is derived from an EMBL/GenBank/DDBJ whole genome shotgun (WGS) entry which is preliminary data.</text>
</comment>
<dbReference type="InterPro" id="IPR007276">
    <property type="entry name" value="Nop14"/>
</dbReference>
<evidence type="ECO:0000256" key="6">
    <source>
        <dbReference type="ARBA" id="ARBA00024695"/>
    </source>
</evidence>
<feature type="signal peptide" evidence="7">
    <location>
        <begin position="1"/>
        <end position="26"/>
    </location>
</feature>
<accession>A0A7J7KYT2</accession>
<evidence type="ECO:0000256" key="1">
    <source>
        <dbReference type="ARBA" id="ARBA00004604"/>
    </source>
</evidence>
<organism evidence="8 9">
    <name type="scientific">Kingdonia uniflora</name>
    <dbReference type="NCBI Taxonomy" id="39325"/>
    <lineage>
        <taxon>Eukaryota</taxon>
        <taxon>Viridiplantae</taxon>
        <taxon>Streptophyta</taxon>
        <taxon>Embryophyta</taxon>
        <taxon>Tracheophyta</taxon>
        <taxon>Spermatophyta</taxon>
        <taxon>Magnoliopsida</taxon>
        <taxon>Ranunculales</taxon>
        <taxon>Circaeasteraceae</taxon>
        <taxon>Kingdonia</taxon>
    </lineage>
</organism>
<dbReference type="GO" id="GO:0032040">
    <property type="term" value="C:small-subunit processome"/>
    <property type="evidence" value="ECO:0007669"/>
    <property type="project" value="InterPro"/>
</dbReference>
<keyword evidence="5" id="KW-0539">Nucleus</keyword>
<comment type="function">
    <text evidence="6">Involved in nucleolar processing of pre-18S ribosomal RNA. Has a role in the nuclear export of 40S pre-ribosomal subunit to the cytoplasm.</text>
</comment>
<evidence type="ECO:0000256" key="4">
    <source>
        <dbReference type="ARBA" id="ARBA00022552"/>
    </source>
</evidence>
<dbReference type="OrthoDB" id="1681842at2759"/>
<evidence type="ECO:0000256" key="3">
    <source>
        <dbReference type="ARBA" id="ARBA00022517"/>
    </source>
</evidence>
<comment type="subcellular location">
    <subcellularLocation>
        <location evidence="1">Nucleus</location>
        <location evidence="1">Nucleolus</location>
    </subcellularLocation>
</comment>
<keyword evidence="3" id="KW-0690">Ribosome biogenesis</keyword>
<evidence type="ECO:0000256" key="2">
    <source>
        <dbReference type="ARBA" id="ARBA00007466"/>
    </source>
</evidence>
<keyword evidence="7" id="KW-0732">Signal</keyword>
<gene>
    <name evidence="8" type="ORF">GIB67_015362</name>
</gene>
<dbReference type="AlphaFoldDB" id="A0A7J7KYT2"/>
<protein>
    <submittedName>
        <fullName evidence="8">Uncharacterized protein</fullName>
    </submittedName>
</protein>
<dbReference type="EMBL" id="JACGCM010002784">
    <property type="protein sequence ID" value="KAF6135509.1"/>
    <property type="molecule type" value="Genomic_DNA"/>
</dbReference>
<proteinExistence type="inferred from homology"/>
<evidence type="ECO:0000256" key="7">
    <source>
        <dbReference type="SAM" id="SignalP"/>
    </source>
</evidence>
<dbReference type="GO" id="GO:0030692">
    <property type="term" value="C:Noc4p-Nop14p complex"/>
    <property type="evidence" value="ECO:0007669"/>
    <property type="project" value="TreeGrafter"/>
</dbReference>
<comment type="similarity">
    <text evidence="2">Belongs to the NOP14 family.</text>
</comment>
<name>A0A7J7KYT2_9MAGN</name>
<evidence type="ECO:0000313" key="8">
    <source>
        <dbReference type="EMBL" id="KAF6135509.1"/>
    </source>
</evidence>
<keyword evidence="9" id="KW-1185">Reference proteome</keyword>
<evidence type="ECO:0000313" key="9">
    <source>
        <dbReference type="Proteomes" id="UP000541444"/>
    </source>
</evidence>
<dbReference type="GO" id="GO:0030490">
    <property type="term" value="P:maturation of SSU-rRNA"/>
    <property type="evidence" value="ECO:0007669"/>
    <property type="project" value="TreeGrafter"/>
</dbReference>
<keyword evidence="4" id="KW-0698">rRNA processing</keyword>
<dbReference type="PANTHER" id="PTHR23183">
    <property type="entry name" value="NOP14"/>
    <property type="match status" value="1"/>
</dbReference>
<dbReference type="PANTHER" id="PTHR23183:SF0">
    <property type="entry name" value="NUCLEOLAR PROTEIN 14"/>
    <property type="match status" value="1"/>
</dbReference>
<evidence type="ECO:0000256" key="5">
    <source>
        <dbReference type="ARBA" id="ARBA00023242"/>
    </source>
</evidence>